<keyword evidence="2" id="KW-1185">Reference proteome</keyword>
<proteinExistence type="predicted"/>
<name>A0ABU1IQY9_9BACL</name>
<accession>A0ABU1IQY9</accession>
<organism evidence="1 2">
    <name type="scientific">Desmospora profundinema</name>
    <dbReference type="NCBI Taxonomy" id="1571184"/>
    <lineage>
        <taxon>Bacteria</taxon>
        <taxon>Bacillati</taxon>
        <taxon>Bacillota</taxon>
        <taxon>Bacilli</taxon>
        <taxon>Bacillales</taxon>
        <taxon>Thermoactinomycetaceae</taxon>
        <taxon>Desmospora</taxon>
    </lineage>
</organism>
<sequence>MEENSMVTSINNFQSVYDDYFKALTQYMMAEYVENHEYKFTHPTLFDLSIELIASFYSLPEDIRNRLLLLNFEAFLHCNNQIDFFSFRIFLSKKNRFQKLVTIAERVDAELKCATLFIEQGVFEEYGKQPLPNHDFYKEHYINTNLFKEIQIESQSTEETVHISDNQDKIMHSETNTISEGSPENKNIFSVYNESLKKGEEVITNTNNFVDKFKYSIILFKDIFKLFN</sequence>
<protein>
    <submittedName>
        <fullName evidence="1">Uncharacterized protein</fullName>
    </submittedName>
</protein>
<gene>
    <name evidence="1" type="ORF">JOE21_003210</name>
</gene>
<comment type="caution">
    <text evidence="1">The sequence shown here is derived from an EMBL/GenBank/DDBJ whole genome shotgun (WGS) entry which is preliminary data.</text>
</comment>
<reference evidence="1 2" key="1">
    <citation type="submission" date="2023-07" db="EMBL/GenBank/DDBJ databases">
        <title>Genomic Encyclopedia of Type Strains, Phase IV (KMG-IV): sequencing the most valuable type-strain genomes for metagenomic binning, comparative biology and taxonomic classification.</title>
        <authorList>
            <person name="Goeker M."/>
        </authorList>
    </citation>
    <scope>NUCLEOTIDE SEQUENCE [LARGE SCALE GENOMIC DNA]</scope>
    <source>
        <strain evidence="1 2">DSM 45903</strain>
    </source>
</reference>
<dbReference type="EMBL" id="JAVDQG010000008">
    <property type="protein sequence ID" value="MDR6227195.1"/>
    <property type="molecule type" value="Genomic_DNA"/>
</dbReference>
<dbReference type="RefSeq" id="WP_309868135.1">
    <property type="nucleotide sequence ID" value="NZ_JAVDQG010000008.1"/>
</dbReference>
<evidence type="ECO:0000313" key="1">
    <source>
        <dbReference type="EMBL" id="MDR6227195.1"/>
    </source>
</evidence>
<dbReference type="Proteomes" id="UP001185012">
    <property type="component" value="Unassembled WGS sequence"/>
</dbReference>
<evidence type="ECO:0000313" key="2">
    <source>
        <dbReference type="Proteomes" id="UP001185012"/>
    </source>
</evidence>